<feature type="transmembrane region" description="Helical" evidence="7">
    <location>
        <begin position="120"/>
        <end position="142"/>
    </location>
</feature>
<protein>
    <submittedName>
        <fullName evidence="8">Membrane protein</fullName>
    </submittedName>
</protein>
<evidence type="ECO:0000256" key="7">
    <source>
        <dbReference type="SAM" id="Phobius"/>
    </source>
</evidence>
<evidence type="ECO:0000256" key="4">
    <source>
        <dbReference type="ARBA" id="ARBA00022692"/>
    </source>
</evidence>
<feature type="transmembrane region" description="Helical" evidence="7">
    <location>
        <begin position="87"/>
        <end position="108"/>
    </location>
</feature>
<name>A0AA46AGF5_9BACL</name>
<evidence type="ECO:0000256" key="3">
    <source>
        <dbReference type="ARBA" id="ARBA00022475"/>
    </source>
</evidence>
<dbReference type="PANTHER" id="PTHR40043:SF1">
    <property type="entry name" value="UPF0719 INNER MEMBRANE PROTEIN YJFL"/>
    <property type="match status" value="1"/>
</dbReference>
<dbReference type="AlphaFoldDB" id="A0AA46AGF5"/>
<dbReference type="Pfam" id="PF03994">
    <property type="entry name" value="DUF350"/>
    <property type="match status" value="1"/>
</dbReference>
<feature type="transmembrane region" description="Helical" evidence="7">
    <location>
        <begin position="62"/>
        <end position="81"/>
    </location>
</feature>
<comment type="subcellular location">
    <subcellularLocation>
        <location evidence="1">Cell membrane</location>
        <topology evidence="1">Multi-pass membrane protein</topology>
    </subcellularLocation>
</comment>
<gene>
    <name evidence="8" type="ORF">SAMN06265361_105275</name>
</gene>
<evidence type="ECO:0000313" key="9">
    <source>
        <dbReference type="Proteomes" id="UP001157946"/>
    </source>
</evidence>
<sequence>MSQLALFQNFALYLAVTIPLVIVGFIAFLWATPYKEVELIRQGANTDDPAKKNAATAAAHDLSGKMLGLMLVVASAIFHSVSVVDLLIWGSVGIVFQIIMFYLFNLLAPFSVVKEIPKGNVPVAIFASRLSVGVGLVMAALISY</sequence>
<dbReference type="RefSeq" id="WP_102993552.1">
    <property type="nucleotide sequence ID" value="NZ_FXTU01000005.1"/>
</dbReference>
<dbReference type="GO" id="GO:0005886">
    <property type="term" value="C:plasma membrane"/>
    <property type="evidence" value="ECO:0007669"/>
    <property type="project" value="UniProtKB-SubCell"/>
</dbReference>
<proteinExistence type="inferred from homology"/>
<evidence type="ECO:0000256" key="6">
    <source>
        <dbReference type="ARBA" id="ARBA00023136"/>
    </source>
</evidence>
<dbReference type="EMBL" id="FXTU01000005">
    <property type="protein sequence ID" value="SMP27508.1"/>
    <property type="molecule type" value="Genomic_DNA"/>
</dbReference>
<reference evidence="8" key="1">
    <citation type="submission" date="2017-05" db="EMBL/GenBank/DDBJ databases">
        <authorList>
            <person name="Varghese N."/>
            <person name="Submissions S."/>
        </authorList>
    </citation>
    <scope>NUCLEOTIDE SEQUENCE</scope>
    <source>
        <strain evidence="8">DSM 45262</strain>
    </source>
</reference>
<dbReference type="PANTHER" id="PTHR40043">
    <property type="entry name" value="UPF0719 INNER MEMBRANE PROTEIN YJFL"/>
    <property type="match status" value="1"/>
</dbReference>
<evidence type="ECO:0000256" key="1">
    <source>
        <dbReference type="ARBA" id="ARBA00004651"/>
    </source>
</evidence>
<keyword evidence="5 7" id="KW-1133">Transmembrane helix</keyword>
<organism evidence="8 9">
    <name type="scientific">Laceyella tengchongensis</name>
    <dbReference type="NCBI Taxonomy" id="574699"/>
    <lineage>
        <taxon>Bacteria</taxon>
        <taxon>Bacillati</taxon>
        <taxon>Bacillota</taxon>
        <taxon>Bacilli</taxon>
        <taxon>Bacillales</taxon>
        <taxon>Thermoactinomycetaceae</taxon>
        <taxon>Laceyella</taxon>
    </lineage>
</organism>
<keyword evidence="3" id="KW-1003">Cell membrane</keyword>
<accession>A0AA46AGF5</accession>
<dbReference type="Proteomes" id="UP001157946">
    <property type="component" value="Unassembled WGS sequence"/>
</dbReference>
<dbReference type="InterPro" id="IPR007140">
    <property type="entry name" value="DUF350"/>
</dbReference>
<feature type="transmembrane region" description="Helical" evidence="7">
    <location>
        <begin position="12"/>
        <end position="31"/>
    </location>
</feature>
<evidence type="ECO:0000256" key="5">
    <source>
        <dbReference type="ARBA" id="ARBA00022989"/>
    </source>
</evidence>
<evidence type="ECO:0000313" key="8">
    <source>
        <dbReference type="EMBL" id="SMP27508.1"/>
    </source>
</evidence>
<comment type="caution">
    <text evidence="8">The sequence shown here is derived from an EMBL/GenBank/DDBJ whole genome shotgun (WGS) entry which is preliminary data.</text>
</comment>
<keyword evidence="9" id="KW-1185">Reference proteome</keyword>
<comment type="similarity">
    <text evidence="2">Belongs to the UPF0719 family.</text>
</comment>
<evidence type="ECO:0000256" key="2">
    <source>
        <dbReference type="ARBA" id="ARBA00005779"/>
    </source>
</evidence>
<keyword evidence="4 7" id="KW-0812">Transmembrane</keyword>
<keyword evidence="6 7" id="KW-0472">Membrane</keyword>